<dbReference type="PRINTS" id="PR00081">
    <property type="entry name" value="GDHRDH"/>
</dbReference>
<feature type="domain" description="Ketoreductase" evidence="4">
    <location>
        <begin position="2"/>
        <end position="176"/>
    </location>
</feature>
<evidence type="ECO:0000259" key="4">
    <source>
        <dbReference type="SMART" id="SM00822"/>
    </source>
</evidence>
<dbReference type="CDD" id="cd05374">
    <property type="entry name" value="17beta-HSD-like_SDR_c"/>
    <property type="match status" value="1"/>
</dbReference>
<dbReference type="OrthoDB" id="9793825at2"/>
<dbReference type="InterPro" id="IPR057326">
    <property type="entry name" value="KR_dom"/>
</dbReference>
<dbReference type="Proteomes" id="UP000238348">
    <property type="component" value="Chromosome"/>
</dbReference>
<proteinExistence type="inferred from homology"/>
<dbReference type="InterPro" id="IPR002347">
    <property type="entry name" value="SDR_fam"/>
</dbReference>
<evidence type="ECO:0000313" key="6">
    <source>
        <dbReference type="Proteomes" id="UP000238348"/>
    </source>
</evidence>
<dbReference type="AlphaFoldDB" id="A0A2L0EHP3"/>
<evidence type="ECO:0000256" key="3">
    <source>
        <dbReference type="RuleBase" id="RU000363"/>
    </source>
</evidence>
<evidence type="ECO:0000313" key="5">
    <source>
        <dbReference type="EMBL" id="AUX38797.1"/>
    </source>
</evidence>
<dbReference type="Pfam" id="PF00106">
    <property type="entry name" value="adh_short"/>
    <property type="match status" value="1"/>
</dbReference>
<dbReference type="PANTHER" id="PTHR43976">
    <property type="entry name" value="SHORT CHAIN DEHYDROGENASE"/>
    <property type="match status" value="1"/>
</dbReference>
<dbReference type="InterPro" id="IPR036291">
    <property type="entry name" value="NAD(P)-bd_dom_sf"/>
</dbReference>
<dbReference type="GO" id="GO:0016491">
    <property type="term" value="F:oxidoreductase activity"/>
    <property type="evidence" value="ECO:0007669"/>
    <property type="project" value="UniProtKB-KW"/>
</dbReference>
<comment type="similarity">
    <text evidence="1 3">Belongs to the short-chain dehydrogenases/reductases (SDR) family.</text>
</comment>
<reference evidence="5 6" key="1">
    <citation type="submission" date="2015-09" db="EMBL/GenBank/DDBJ databases">
        <title>Sorangium comparison.</title>
        <authorList>
            <person name="Zaburannyi N."/>
            <person name="Bunk B."/>
            <person name="Overmann J."/>
            <person name="Mueller R."/>
        </authorList>
    </citation>
    <scope>NUCLEOTIDE SEQUENCE [LARGE SCALE GENOMIC DNA]</scope>
    <source>
        <strain evidence="5 6">So ce26</strain>
    </source>
</reference>
<dbReference type="InterPro" id="IPR020904">
    <property type="entry name" value="Sc_DH/Rdtase_CS"/>
</dbReference>
<sequence length="271" mass="27755">MKTWLITGASSGFGRALAEDVLARGDRVIAAARSEAALAELAVKAPDRVVPLKLDVRELGAIAPAIERAGAVDVLVNNAGYSIIGALEETDDETLQDVMATMFFGPAALTRAVLPQMRERKGGTIVQLTSVGGLTTAAGFGAYCAAKHALEGLSECVAKEVAAHGIRVLIVEPGAFRTNLFGHAFKSMTESAAYVETVGPTRAYVAQQAGNQDGDPAKAARAIVAAVAAGAPTLRLPLGADAVALVRGKLAEIAADMDACEAVATATAFTP</sequence>
<dbReference type="SMART" id="SM00822">
    <property type="entry name" value="PKS_KR"/>
    <property type="match status" value="1"/>
</dbReference>
<dbReference type="PRINTS" id="PR00080">
    <property type="entry name" value="SDRFAMILY"/>
</dbReference>
<dbReference type="InterPro" id="IPR051911">
    <property type="entry name" value="SDR_oxidoreductase"/>
</dbReference>
<dbReference type="PROSITE" id="PS00061">
    <property type="entry name" value="ADH_SHORT"/>
    <property type="match status" value="1"/>
</dbReference>
<dbReference type="SUPFAM" id="SSF51735">
    <property type="entry name" value="NAD(P)-binding Rossmann-fold domains"/>
    <property type="match status" value="1"/>
</dbReference>
<dbReference type="EMBL" id="CP012673">
    <property type="protein sequence ID" value="AUX38797.1"/>
    <property type="molecule type" value="Genomic_DNA"/>
</dbReference>
<gene>
    <name evidence="5" type="ORF">SOCE26_001750</name>
</gene>
<dbReference type="PANTHER" id="PTHR43976:SF16">
    <property type="entry name" value="SHORT-CHAIN DEHYDROGENASE_REDUCTASE FAMILY PROTEIN"/>
    <property type="match status" value="1"/>
</dbReference>
<name>A0A2L0EHP3_SORCE</name>
<evidence type="ECO:0000256" key="2">
    <source>
        <dbReference type="ARBA" id="ARBA00023002"/>
    </source>
</evidence>
<dbReference type="Gene3D" id="3.40.50.720">
    <property type="entry name" value="NAD(P)-binding Rossmann-like Domain"/>
    <property type="match status" value="1"/>
</dbReference>
<keyword evidence="2" id="KW-0560">Oxidoreductase</keyword>
<protein>
    <submittedName>
        <fullName evidence="5">Short-chain dehydrogenase</fullName>
    </submittedName>
</protein>
<organism evidence="5 6">
    <name type="scientific">Sorangium cellulosum</name>
    <name type="common">Polyangium cellulosum</name>
    <dbReference type="NCBI Taxonomy" id="56"/>
    <lineage>
        <taxon>Bacteria</taxon>
        <taxon>Pseudomonadati</taxon>
        <taxon>Myxococcota</taxon>
        <taxon>Polyangia</taxon>
        <taxon>Polyangiales</taxon>
        <taxon>Polyangiaceae</taxon>
        <taxon>Sorangium</taxon>
    </lineage>
</organism>
<evidence type="ECO:0000256" key="1">
    <source>
        <dbReference type="ARBA" id="ARBA00006484"/>
    </source>
</evidence>
<accession>A0A2L0EHP3</accession>
<dbReference type="RefSeq" id="WP_104976861.1">
    <property type="nucleotide sequence ID" value="NZ_CP012673.1"/>
</dbReference>